<evidence type="ECO:0008006" key="3">
    <source>
        <dbReference type="Google" id="ProtNLM"/>
    </source>
</evidence>
<evidence type="ECO:0000313" key="2">
    <source>
        <dbReference type="Proteomes" id="UP000289738"/>
    </source>
</evidence>
<keyword evidence="2" id="KW-1185">Reference proteome</keyword>
<dbReference type="AlphaFoldDB" id="A0A445ESU8"/>
<dbReference type="Proteomes" id="UP000289738">
    <property type="component" value="Chromosome A01"/>
</dbReference>
<sequence>MVARHFGSCAQTEFDDTAAGRLESHVFHLPYEEITITLHDVVYQVGLRIDGEPTATDQVDCETHLVPQHDLQRVGVGRHRGTPVEVHERIHHAVDRGYPIFRCI</sequence>
<comment type="caution">
    <text evidence="1">The sequence shown here is derived from an EMBL/GenBank/DDBJ whole genome shotgun (WGS) entry which is preliminary data.</text>
</comment>
<reference evidence="1 2" key="1">
    <citation type="submission" date="2019-01" db="EMBL/GenBank/DDBJ databases">
        <title>Sequencing of cultivated peanut Arachis hypogaea provides insights into genome evolution and oil improvement.</title>
        <authorList>
            <person name="Chen X."/>
        </authorList>
    </citation>
    <scope>NUCLEOTIDE SEQUENCE [LARGE SCALE GENOMIC DNA]</scope>
    <source>
        <strain evidence="2">cv. Fuhuasheng</strain>
        <tissue evidence="1">Leaves</tissue>
    </source>
</reference>
<protein>
    <recommendedName>
        <fullName evidence="3">Aminotransferase-like plant mobile domain-containing protein</fullName>
    </recommendedName>
</protein>
<accession>A0A445ESU8</accession>
<gene>
    <name evidence="1" type="ORF">Ahy_A01g003418</name>
</gene>
<name>A0A445ESU8_ARAHY</name>
<dbReference type="EMBL" id="SDMP01000001">
    <property type="protein sequence ID" value="RYR78584.1"/>
    <property type="molecule type" value="Genomic_DNA"/>
</dbReference>
<proteinExistence type="predicted"/>
<organism evidence="1 2">
    <name type="scientific">Arachis hypogaea</name>
    <name type="common">Peanut</name>
    <dbReference type="NCBI Taxonomy" id="3818"/>
    <lineage>
        <taxon>Eukaryota</taxon>
        <taxon>Viridiplantae</taxon>
        <taxon>Streptophyta</taxon>
        <taxon>Embryophyta</taxon>
        <taxon>Tracheophyta</taxon>
        <taxon>Spermatophyta</taxon>
        <taxon>Magnoliopsida</taxon>
        <taxon>eudicotyledons</taxon>
        <taxon>Gunneridae</taxon>
        <taxon>Pentapetalae</taxon>
        <taxon>rosids</taxon>
        <taxon>fabids</taxon>
        <taxon>Fabales</taxon>
        <taxon>Fabaceae</taxon>
        <taxon>Papilionoideae</taxon>
        <taxon>50 kb inversion clade</taxon>
        <taxon>dalbergioids sensu lato</taxon>
        <taxon>Dalbergieae</taxon>
        <taxon>Pterocarpus clade</taxon>
        <taxon>Arachis</taxon>
    </lineage>
</organism>
<evidence type="ECO:0000313" key="1">
    <source>
        <dbReference type="EMBL" id="RYR78584.1"/>
    </source>
</evidence>